<accession>A0A9N8HG99</accession>
<dbReference type="Proteomes" id="UP001153069">
    <property type="component" value="Unassembled WGS sequence"/>
</dbReference>
<dbReference type="InterPro" id="IPR005114">
    <property type="entry name" value="Helicase_assoc"/>
</dbReference>
<protein>
    <recommendedName>
        <fullName evidence="1">Helicase-associated domain-containing protein</fullName>
    </recommendedName>
</protein>
<proteinExistence type="predicted"/>
<evidence type="ECO:0000313" key="3">
    <source>
        <dbReference type="Proteomes" id="UP001153069"/>
    </source>
</evidence>
<feature type="domain" description="Helicase-associated" evidence="1">
    <location>
        <begin position="16"/>
        <end position="80"/>
    </location>
</feature>
<organism evidence="2 3">
    <name type="scientific">Seminavis robusta</name>
    <dbReference type="NCBI Taxonomy" id="568900"/>
    <lineage>
        <taxon>Eukaryota</taxon>
        <taxon>Sar</taxon>
        <taxon>Stramenopiles</taxon>
        <taxon>Ochrophyta</taxon>
        <taxon>Bacillariophyta</taxon>
        <taxon>Bacillariophyceae</taxon>
        <taxon>Bacillariophycidae</taxon>
        <taxon>Naviculales</taxon>
        <taxon>Naviculaceae</taxon>
        <taxon>Seminavis</taxon>
    </lineage>
</organism>
<dbReference type="Gene3D" id="6.10.140.530">
    <property type="match status" value="1"/>
</dbReference>
<gene>
    <name evidence="2" type="ORF">SEMRO_621_G176730.1</name>
</gene>
<sequence length="238" mass="27707">MSNTEGGSKHQKHLSHKERWELKLQELKEFKAIDGNCRVSRRTHGKEDRWKELAVWVQNVRVRYNKRQLSPDQRKDLESVSEDREWLIPKFRSPSEIPVSKEHHHKKWNAKFEQLGYCPSKQHTETALFQSDTRTIQNGDAGYSRKDKYKKGTLDPTRKGRLADIGFVWDVKTWNKKEGCAVRKWVKNCRVDAKSAGILPNVWEGDEDKEPPTFTKFLGNLVTLAKASFQAPEFVSDS</sequence>
<name>A0A9N8HG99_9STRA</name>
<evidence type="ECO:0000313" key="2">
    <source>
        <dbReference type="EMBL" id="CAB9513908.1"/>
    </source>
</evidence>
<comment type="caution">
    <text evidence="2">The sequence shown here is derived from an EMBL/GenBank/DDBJ whole genome shotgun (WGS) entry which is preliminary data.</text>
</comment>
<dbReference type="EMBL" id="CAICTM010000620">
    <property type="protein sequence ID" value="CAB9513908.1"/>
    <property type="molecule type" value="Genomic_DNA"/>
</dbReference>
<dbReference type="Pfam" id="PF03457">
    <property type="entry name" value="HA"/>
    <property type="match status" value="1"/>
</dbReference>
<dbReference type="AlphaFoldDB" id="A0A9N8HG99"/>
<reference evidence="2" key="1">
    <citation type="submission" date="2020-06" db="EMBL/GenBank/DDBJ databases">
        <authorList>
            <consortium name="Plant Systems Biology data submission"/>
        </authorList>
    </citation>
    <scope>NUCLEOTIDE SEQUENCE</scope>
    <source>
        <strain evidence="2">D6</strain>
    </source>
</reference>
<dbReference type="PANTHER" id="PTHR33418">
    <property type="entry name" value="HELICASE-ASSOCIATED"/>
    <property type="match status" value="1"/>
</dbReference>
<keyword evidence="3" id="KW-1185">Reference proteome</keyword>
<dbReference type="PANTHER" id="PTHR33418:SF1">
    <property type="entry name" value="HELICASE-ASSOCIATED DOMAIN-CONTAINING PROTEIN"/>
    <property type="match status" value="1"/>
</dbReference>
<evidence type="ECO:0000259" key="1">
    <source>
        <dbReference type="Pfam" id="PF03457"/>
    </source>
</evidence>